<feature type="transmembrane region" description="Helical" evidence="1">
    <location>
        <begin position="75"/>
        <end position="94"/>
    </location>
</feature>
<keyword evidence="1" id="KW-0812">Transmembrane</keyword>
<proteinExistence type="predicted"/>
<evidence type="ECO:0000313" key="2">
    <source>
        <dbReference type="EMBL" id="AFM15102.1"/>
    </source>
</evidence>
<sequence length="97" mass="10450">MAAEPDRRPEPGPDAGLDELQADIEQTRNELGDTVSALSDKFDVKSRAQQKVTDTRHAVAERGQHVVQTAASKPAVPVGLLVATVAAVGLVIWLRRR</sequence>
<dbReference type="OrthoDB" id="4641350at2"/>
<reference evidence="2 3" key="1">
    <citation type="submission" date="2012-06" db="EMBL/GenBank/DDBJ databases">
        <title>Complete sequence of chromosome of Mycobacterium chubuense NBB4.</title>
        <authorList>
            <consortium name="US DOE Joint Genome Institute"/>
            <person name="Lucas S."/>
            <person name="Han J."/>
            <person name="Lapidus A."/>
            <person name="Cheng J.-F."/>
            <person name="Goodwin L."/>
            <person name="Pitluck S."/>
            <person name="Peters L."/>
            <person name="Mikhailova N."/>
            <person name="Teshima H."/>
            <person name="Detter J.C."/>
            <person name="Han C."/>
            <person name="Tapia R."/>
            <person name="Land M."/>
            <person name="Hauser L."/>
            <person name="Kyrpides N."/>
            <person name="Ivanova N."/>
            <person name="Pagani I."/>
            <person name="Mattes T."/>
            <person name="Holmes A."/>
            <person name="Rutledge P."/>
            <person name="Paulsen I."/>
            <person name="Coleman N."/>
            <person name="Woyke T."/>
        </authorList>
    </citation>
    <scope>NUCLEOTIDE SEQUENCE [LARGE SCALE GENOMIC DNA]</scope>
    <source>
        <strain evidence="2 3">NBB4</strain>
    </source>
</reference>
<dbReference type="InterPro" id="IPR022062">
    <property type="entry name" value="DUF3618"/>
</dbReference>
<organism evidence="2 3">
    <name type="scientific">Mycolicibacterium chubuense (strain NBB4)</name>
    <name type="common">Mycobacterium chubuense</name>
    <dbReference type="NCBI Taxonomy" id="710421"/>
    <lineage>
        <taxon>Bacteria</taxon>
        <taxon>Bacillati</taxon>
        <taxon>Actinomycetota</taxon>
        <taxon>Actinomycetes</taxon>
        <taxon>Mycobacteriales</taxon>
        <taxon>Mycobacteriaceae</taxon>
        <taxon>Mycolicibacterium</taxon>
    </lineage>
</organism>
<protein>
    <recommendedName>
        <fullName evidence="4">DUF3618 domain-containing protein</fullName>
    </recommendedName>
</protein>
<keyword evidence="1" id="KW-1133">Transmembrane helix</keyword>
<evidence type="ECO:0000313" key="3">
    <source>
        <dbReference type="Proteomes" id="UP000006057"/>
    </source>
</evidence>
<dbReference type="KEGG" id="mcb:Mycch_0277"/>
<dbReference type="STRING" id="710421.Mycch_0277"/>
<dbReference type="Pfam" id="PF12277">
    <property type="entry name" value="DUF3618"/>
    <property type="match status" value="1"/>
</dbReference>
<dbReference type="HOGENOM" id="CLU_2247068_0_0_11"/>
<accession>I4BCU5</accession>
<gene>
    <name evidence="2" type="ordered locus">Mycch_0277</name>
</gene>
<dbReference type="PATRIC" id="fig|710421.3.peg.270"/>
<evidence type="ECO:0000256" key="1">
    <source>
        <dbReference type="SAM" id="Phobius"/>
    </source>
</evidence>
<dbReference type="eggNOG" id="ENOG5033GD4">
    <property type="taxonomic scope" value="Bacteria"/>
</dbReference>
<dbReference type="RefSeq" id="WP_014813594.1">
    <property type="nucleotide sequence ID" value="NC_018027.1"/>
</dbReference>
<keyword evidence="1" id="KW-0472">Membrane</keyword>
<dbReference type="AlphaFoldDB" id="I4BCU5"/>
<dbReference type="EMBL" id="CP003053">
    <property type="protein sequence ID" value="AFM15102.1"/>
    <property type="molecule type" value="Genomic_DNA"/>
</dbReference>
<keyword evidence="3" id="KW-1185">Reference proteome</keyword>
<name>I4BCU5_MYCCN</name>
<dbReference type="Proteomes" id="UP000006057">
    <property type="component" value="Chromosome"/>
</dbReference>
<evidence type="ECO:0008006" key="4">
    <source>
        <dbReference type="Google" id="ProtNLM"/>
    </source>
</evidence>